<evidence type="ECO:0000256" key="2">
    <source>
        <dbReference type="ARBA" id="ARBA00022448"/>
    </source>
</evidence>
<feature type="transmembrane region" description="Helical" evidence="7">
    <location>
        <begin position="173"/>
        <end position="190"/>
    </location>
</feature>
<comment type="subcellular location">
    <subcellularLocation>
        <location evidence="1 7">Cell membrane</location>
        <topology evidence="1 7">Multi-pass membrane protein</topology>
    </subcellularLocation>
</comment>
<evidence type="ECO:0000256" key="1">
    <source>
        <dbReference type="ARBA" id="ARBA00004651"/>
    </source>
</evidence>
<dbReference type="InterPro" id="IPR035906">
    <property type="entry name" value="MetI-like_sf"/>
</dbReference>
<evidence type="ECO:0000256" key="5">
    <source>
        <dbReference type="ARBA" id="ARBA00022989"/>
    </source>
</evidence>
<dbReference type="InterPro" id="IPR000515">
    <property type="entry name" value="MetI-like"/>
</dbReference>
<keyword evidence="11" id="KW-1185">Reference proteome</keyword>
<feature type="domain" description="ABC transmembrane type-1" evidence="9">
    <location>
        <begin position="107"/>
        <end position="287"/>
    </location>
</feature>
<evidence type="ECO:0000313" key="11">
    <source>
        <dbReference type="Proteomes" id="UP000606172"/>
    </source>
</evidence>
<accession>A0A919VB07</accession>
<dbReference type="CDD" id="cd06261">
    <property type="entry name" value="TM_PBP2"/>
    <property type="match status" value="1"/>
</dbReference>
<keyword evidence="2 7" id="KW-0813">Transport</keyword>
<dbReference type="GO" id="GO:0042918">
    <property type="term" value="P:alkanesulfonate transmembrane transport"/>
    <property type="evidence" value="ECO:0007669"/>
    <property type="project" value="UniProtKB-ARBA"/>
</dbReference>
<feature type="transmembrane region" description="Helical" evidence="7">
    <location>
        <begin position="263"/>
        <end position="287"/>
    </location>
</feature>
<keyword evidence="5 7" id="KW-1133">Transmembrane helix</keyword>
<evidence type="ECO:0000256" key="7">
    <source>
        <dbReference type="RuleBase" id="RU363032"/>
    </source>
</evidence>
<name>A0A919VB07_9ACTN</name>
<proteinExistence type="inferred from homology"/>
<feature type="transmembrane region" description="Helical" evidence="7">
    <location>
        <begin position="149"/>
        <end position="167"/>
    </location>
</feature>
<evidence type="ECO:0000256" key="6">
    <source>
        <dbReference type="ARBA" id="ARBA00023136"/>
    </source>
</evidence>
<comment type="similarity">
    <text evidence="7">Belongs to the binding-protein-dependent transport system permease family.</text>
</comment>
<evidence type="ECO:0000256" key="4">
    <source>
        <dbReference type="ARBA" id="ARBA00022692"/>
    </source>
</evidence>
<keyword evidence="4 7" id="KW-0812">Transmembrane</keyword>
<sequence length="304" mass="31548">MTVLHTGGVPAPRERGAVGPGPSPHATDPGPGRTTSTALVRPEPPRRVKRGAAAAFALRALGPVVLAALWAAGTTSGWIRPDVLASPAQVAAAFAELYGDGQLGDALAVSLTRAGVGLALGAAAGLALGLLSGLVALGEELVDPTVQMLRTIPFLALVPLFIVWFGIGEASKVILIAVATSFPMYVNALSGTRNADRKQVEAAKAFGVRGFRLVREVILPGALPSLLVGLRLSLTLSVIALIAAEEINSTAGLGYLMTQAREFVRTDILVVVILLYALLGLLADLLVRTLERVLMPWRAGVAIR</sequence>
<evidence type="ECO:0000259" key="9">
    <source>
        <dbReference type="PROSITE" id="PS50928"/>
    </source>
</evidence>
<dbReference type="SUPFAM" id="SSF161098">
    <property type="entry name" value="MetI-like"/>
    <property type="match status" value="1"/>
</dbReference>
<keyword evidence="6 7" id="KW-0472">Membrane</keyword>
<reference evidence="10" key="1">
    <citation type="submission" date="2021-01" db="EMBL/GenBank/DDBJ databases">
        <title>Whole genome shotgun sequence of Sinosporangium siamense NBRC 109515.</title>
        <authorList>
            <person name="Komaki H."/>
            <person name="Tamura T."/>
        </authorList>
    </citation>
    <scope>NUCLEOTIDE SEQUENCE</scope>
    <source>
        <strain evidence="10">NBRC 109515</strain>
    </source>
</reference>
<organism evidence="10 11">
    <name type="scientific">Sinosporangium siamense</name>
    <dbReference type="NCBI Taxonomy" id="1367973"/>
    <lineage>
        <taxon>Bacteria</taxon>
        <taxon>Bacillati</taxon>
        <taxon>Actinomycetota</taxon>
        <taxon>Actinomycetes</taxon>
        <taxon>Streptosporangiales</taxon>
        <taxon>Streptosporangiaceae</taxon>
        <taxon>Sinosporangium</taxon>
    </lineage>
</organism>
<keyword evidence="3" id="KW-1003">Cell membrane</keyword>
<dbReference type="Gene3D" id="1.10.3720.10">
    <property type="entry name" value="MetI-like"/>
    <property type="match status" value="1"/>
</dbReference>
<feature type="transmembrane region" description="Helical" evidence="7">
    <location>
        <begin position="114"/>
        <end position="137"/>
    </location>
</feature>
<dbReference type="FunFam" id="1.10.3720.10:FF:000003">
    <property type="entry name" value="Aliphatic sulfonate ABC transporter permease"/>
    <property type="match status" value="1"/>
</dbReference>
<dbReference type="Pfam" id="PF00528">
    <property type="entry name" value="BPD_transp_1"/>
    <property type="match status" value="1"/>
</dbReference>
<dbReference type="RefSeq" id="WP_204023453.1">
    <property type="nucleotide sequence ID" value="NZ_BOOW01000010.1"/>
</dbReference>
<dbReference type="GO" id="GO:0005886">
    <property type="term" value="C:plasma membrane"/>
    <property type="evidence" value="ECO:0007669"/>
    <property type="project" value="UniProtKB-SubCell"/>
</dbReference>
<dbReference type="PROSITE" id="PS50928">
    <property type="entry name" value="ABC_TM1"/>
    <property type="match status" value="1"/>
</dbReference>
<evidence type="ECO:0000313" key="10">
    <source>
        <dbReference type="EMBL" id="GII91639.1"/>
    </source>
</evidence>
<dbReference type="EMBL" id="BOOW01000010">
    <property type="protein sequence ID" value="GII91639.1"/>
    <property type="molecule type" value="Genomic_DNA"/>
</dbReference>
<evidence type="ECO:0000256" key="3">
    <source>
        <dbReference type="ARBA" id="ARBA00022475"/>
    </source>
</evidence>
<dbReference type="PANTHER" id="PTHR30151">
    <property type="entry name" value="ALKANE SULFONATE ABC TRANSPORTER-RELATED, MEMBRANE SUBUNIT"/>
    <property type="match status" value="1"/>
</dbReference>
<protein>
    <submittedName>
        <fullName evidence="10">ABC transporter permease</fullName>
    </submittedName>
</protein>
<dbReference type="PANTHER" id="PTHR30151:SF38">
    <property type="entry name" value="ALIPHATIC SULFONATES TRANSPORT PERMEASE PROTEIN SSUC-RELATED"/>
    <property type="match status" value="1"/>
</dbReference>
<feature type="transmembrane region" description="Helical" evidence="7">
    <location>
        <begin position="51"/>
        <end position="72"/>
    </location>
</feature>
<dbReference type="AlphaFoldDB" id="A0A919VB07"/>
<feature type="region of interest" description="Disordered" evidence="8">
    <location>
        <begin position="1"/>
        <end position="46"/>
    </location>
</feature>
<gene>
    <name evidence="10" type="primary">ssuC_4</name>
    <name evidence="10" type="ORF">Ssi02_18700</name>
</gene>
<comment type="caution">
    <text evidence="10">The sequence shown here is derived from an EMBL/GenBank/DDBJ whole genome shotgun (WGS) entry which is preliminary data.</text>
</comment>
<dbReference type="Proteomes" id="UP000606172">
    <property type="component" value="Unassembled WGS sequence"/>
</dbReference>
<evidence type="ECO:0000256" key="8">
    <source>
        <dbReference type="SAM" id="MobiDB-lite"/>
    </source>
</evidence>